<dbReference type="GeneID" id="20322855"/>
<feature type="transmembrane region" description="Helical" evidence="1">
    <location>
        <begin position="131"/>
        <end position="156"/>
    </location>
</feature>
<keyword evidence="3" id="KW-1185">Reference proteome</keyword>
<dbReference type="CTD" id="20322855"/>
<protein>
    <submittedName>
        <fullName evidence="2">Uncharacterized protein</fullName>
    </submittedName>
</protein>
<reference evidence="2 3" key="1">
    <citation type="submission" date="2013-11" db="EMBL/GenBank/DDBJ databases">
        <title>Opisthorchis viverrini - life in the bile duct.</title>
        <authorList>
            <person name="Young N.D."/>
            <person name="Nagarajan N."/>
            <person name="Lin S.J."/>
            <person name="Korhonen P.K."/>
            <person name="Jex A.R."/>
            <person name="Hall R.S."/>
            <person name="Safavi-Hemami H."/>
            <person name="Kaewkong W."/>
            <person name="Bertrand D."/>
            <person name="Gao S."/>
            <person name="Seet Q."/>
            <person name="Wongkham S."/>
            <person name="Teh B.T."/>
            <person name="Wongkham C."/>
            <person name="Intapan P.M."/>
            <person name="Maleewong W."/>
            <person name="Yang X."/>
            <person name="Hu M."/>
            <person name="Wang Z."/>
            <person name="Hofmann A."/>
            <person name="Sternberg P.W."/>
            <person name="Tan P."/>
            <person name="Wang J."/>
            <person name="Gasser R.B."/>
        </authorList>
    </citation>
    <scope>NUCLEOTIDE SEQUENCE [LARGE SCALE GENOMIC DNA]</scope>
</reference>
<dbReference type="EMBL" id="KL596849">
    <property type="protein sequence ID" value="KER23457.1"/>
    <property type="molecule type" value="Genomic_DNA"/>
</dbReference>
<sequence length="219" mass="24476">MQIIAVSHCAAAVGKFTVNSLGYTGAVLNMKSSKYVIGLPSLSTEYPRIDRCRVKPDAKVRTGNQVATLRQLGGIKGASNVDRLTRKSLQRTMILSKLFRPGSIVIHRFTSTANQADFVSRLKHNYFVRNYHVTFLICVFSTGLLAMLTCSIINVVDNPDVRTPFSKIPRNEAYFDRLSFGSFRGTLETKPPVRMHWDGTIEHPYDPEEPVTKPTAAQK</sequence>
<accession>A0A074ZCU6</accession>
<gene>
    <name evidence="2" type="ORF">T265_08676</name>
</gene>
<keyword evidence="1" id="KW-0812">Transmembrane</keyword>
<keyword evidence="1" id="KW-0472">Membrane</keyword>
<dbReference type="RefSeq" id="XP_009172811.1">
    <property type="nucleotide sequence ID" value="XM_009174547.1"/>
</dbReference>
<proteinExistence type="predicted"/>
<dbReference type="AlphaFoldDB" id="A0A074ZCU6"/>
<organism evidence="2 3">
    <name type="scientific">Opisthorchis viverrini</name>
    <name type="common">Southeast Asian liver fluke</name>
    <dbReference type="NCBI Taxonomy" id="6198"/>
    <lineage>
        <taxon>Eukaryota</taxon>
        <taxon>Metazoa</taxon>
        <taxon>Spiralia</taxon>
        <taxon>Lophotrochozoa</taxon>
        <taxon>Platyhelminthes</taxon>
        <taxon>Trematoda</taxon>
        <taxon>Digenea</taxon>
        <taxon>Opisthorchiida</taxon>
        <taxon>Opisthorchiata</taxon>
        <taxon>Opisthorchiidae</taxon>
        <taxon>Opisthorchis</taxon>
    </lineage>
</organism>
<evidence type="ECO:0000313" key="2">
    <source>
        <dbReference type="EMBL" id="KER23457.1"/>
    </source>
</evidence>
<name>A0A074ZCU6_OPIVI</name>
<dbReference type="OrthoDB" id="6264132at2759"/>
<keyword evidence="1" id="KW-1133">Transmembrane helix</keyword>
<evidence type="ECO:0000256" key="1">
    <source>
        <dbReference type="SAM" id="Phobius"/>
    </source>
</evidence>
<dbReference type="Proteomes" id="UP000054324">
    <property type="component" value="Unassembled WGS sequence"/>
</dbReference>
<dbReference type="KEGG" id="ovi:T265_08676"/>
<evidence type="ECO:0000313" key="3">
    <source>
        <dbReference type="Proteomes" id="UP000054324"/>
    </source>
</evidence>